<dbReference type="EC" id="4.6.1.16" evidence="2"/>
<proteinExistence type="inferred from homology"/>
<dbReference type="Pfam" id="PF01974">
    <property type="entry name" value="tRNA_int_endo"/>
    <property type="match status" value="1"/>
</dbReference>
<evidence type="ECO:0000256" key="1">
    <source>
        <dbReference type="ARBA" id="ARBA00008078"/>
    </source>
</evidence>
<sequence length="215" mass="23928">MGGITRARSRSRSHERAGPATASSTARATSPARGNLCGHFVLAPCDRGSNLDLLRRQRCFGTETAPLGLVLSLEEALFLQLDSVLVICEGPAVLSKEAFFERCCSRVPNFPACFVTYRHYRQDGWVVRPDALKFGCHFLLYEGSPSEVHARYSVILADEKMLWKDAIMASRLAQIVAKELLLVFLPDCKEVSLEESCNMKPLALTVRPWHHHLGT</sequence>
<evidence type="ECO:0000313" key="6">
    <source>
        <dbReference type="EMBL" id="CAK9079195.1"/>
    </source>
</evidence>
<feature type="region of interest" description="Disordered" evidence="4">
    <location>
        <begin position="1"/>
        <end position="31"/>
    </location>
</feature>
<evidence type="ECO:0000259" key="5">
    <source>
        <dbReference type="Pfam" id="PF01974"/>
    </source>
</evidence>
<dbReference type="PANTHER" id="PTHR21227:SF0">
    <property type="entry name" value="TRNA-SPLICING ENDONUCLEASE SUBUNIT SEN2"/>
    <property type="match status" value="1"/>
</dbReference>
<name>A0ABP0PT49_9DINO</name>
<evidence type="ECO:0000256" key="2">
    <source>
        <dbReference type="ARBA" id="ARBA00012573"/>
    </source>
</evidence>
<dbReference type="Proteomes" id="UP001642484">
    <property type="component" value="Unassembled WGS sequence"/>
</dbReference>
<evidence type="ECO:0000256" key="3">
    <source>
        <dbReference type="ARBA" id="ARBA00034031"/>
    </source>
</evidence>
<dbReference type="InterPro" id="IPR006676">
    <property type="entry name" value="tRNA_splic"/>
</dbReference>
<feature type="compositionally biased region" description="Low complexity" evidence="4">
    <location>
        <begin position="18"/>
        <end position="31"/>
    </location>
</feature>
<dbReference type="EMBL" id="CAXAMN010023629">
    <property type="protein sequence ID" value="CAK9079195.1"/>
    <property type="molecule type" value="Genomic_DNA"/>
</dbReference>
<protein>
    <recommendedName>
        <fullName evidence="2">tRNA-intron lyase</fullName>
        <ecNumber evidence="2">4.6.1.16</ecNumber>
    </recommendedName>
</protein>
<organism evidence="6 7">
    <name type="scientific">Durusdinium trenchii</name>
    <dbReference type="NCBI Taxonomy" id="1381693"/>
    <lineage>
        <taxon>Eukaryota</taxon>
        <taxon>Sar</taxon>
        <taxon>Alveolata</taxon>
        <taxon>Dinophyceae</taxon>
        <taxon>Suessiales</taxon>
        <taxon>Symbiodiniaceae</taxon>
        <taxon>Durusdinium</taxon>
    </lineage>
</organism>
<evidence type="ECO:0000256" key="4">
    <source>
        <dbReference type="SAM" id="MobiDB-lite"/>
    </source>
</evidence>
<feature type="domain" description="tRNA intron endonuclease catalytic" evidence="5">
    <location>
        <begin position="114"/>
        <end position="190"/>
    </location>
</feature>
<dbReference type="InterPro" id="IPR006677">
    <property type="entry name" value="tRNA_intron_Endonuc_cat-like"/>
</dbReference>
<dbReference type="Gene3D" id="3.40.1350.10">
    <property type="match status" value="1"/>
</dbReference>
<dbReference type="CDD" id="cd22363">
    <property type="entry name" value="tRNA-intron_lyase_C"/>
    <property type="match status" value="1"/>
</dbReference>
<keyword evidence="7" id="KW-1185">Reference proteome</keyword>
<reference evidence="6 7" key="1">
    <citation type="submission" date="2024-02" db="EMBL/GenBank/DDBJ databases">
        <authorList>
            <person name="Chen Y."/>
            <person name="Shah S."/>
            <person name="Dougan E. K."/>
            <person name="Thang M."/>
            <person name="Chan C."/>
        </authorList>
    </citation>
    <scope>NUCLEOTIDE SEQUENCE [LARGE SCALE GENOMIC DNA]</scope>
</reference>
<dbReference type="InterPro" id="IPR011856">
    <property type="entry name" value="tRNA_endonuc-like_dom_sf"/>
</dbReference>
<comment type="similarity">
    <text evidence="1">Belongs to the tRNA-intron endonuclease family.</text>
</comment>
<evidence type="ECO:0000313" key="7">
    <source>
        <dbReference type="Proteomes" id="UP001642484"/>
    </source>
</evidence>
<comment type="catalytic activity">
    <reaction evidence="3">
        <text>pretRNA = a 3'-half-tRNA molecule with a 5'-OH end + a 5'-half-tRNA molecule with a 2',3'-cyclic phosphate end + an intron with a 2',3'-cyclic phosphate and a 5'-hydroxyl terminus.</text>
        <dbReference type="EC" id="4.6.1.16"/>
    </reaction>
</comment>
<dbReference type="InterPro" id="IPR036167">
    <property type="entry name" value="tRNA_intron_Endo_cat-like_sf"/>
</dbReference>
<comment type="caution">
    <text evidence="6">The sequence shown here is derived from an EMBL/GenBank/DDBJ whole genome shotgun (WGS) entry which is preliminary data.</text>
</comment>
<gene>
    <name evidence="6" type="ORF">CCMP2556_LOCUS39012</name>
</gene>
<dbReference type="SUPFAM" id="SSF53032">
    <property type="entry name" value="tRNA-intron endonuclease catalytic domain-like"/>
    <property type="match status" value="1"/>
</dbReference>
<accession>A0ABP0PT49</accession>
<dbReference type="PANTHER" id="PTHR21227">
    <property type="entry name" value="TRNA-SPLICING ENDONUCLEASE SUBUNIT SEN2"/>
    <property type="match status" value="1"/>
</dbReference>